<proteinExistence type="predicted"/>
<organism evidence="2 3">
    <name type="scientific">[Enterobacter] lignolyticus</name>
    <dbReference type="NCBI Taxonomy" id="1334193"/>
    <lineage>
        <taxon>Bacteria</taxon>
        <taxon>Pseudomonadati</taxon>
        <taxon>Pseudomonadota</taxon>
        <taxon>Gammaproteobacteria</taxon>
        <taxon>Enterobacterales</taxon>
        <taxon>Enterobacteriaceae</taxon>
        <taxon>Pluralibacter</taxon>
    </lineage>
</organism>
<gene>
    <name evidence="2" type="ORF">AO703_09005</name>
</gene>
<feature type="signal peptide" evidence="1">
    <location>
        <begin position="1"/>
        <end position="21"/>
    </location>
</feature>
<protein>
    <recommendedName>
        <fullName evidence="4">Pili assembly chaperone N-terminal domain-containing protein</fullName>
    </recommendedName>
</protein>
<evidence type="ECO:0000313" key="3">
    <source>
        <dbReference type="Proteomes" id="UP000069162"/>
    </source>
</evidence>
<sequence length="220" mass="23288">MNRVFLRACCGTFAIASAGFAVPLPASGAIDLIPKEAVVRGKTVFAQVANNGVHPEYIEISLSRLRNPGMPLKEEILEDVGDSADPALYASPFRFSLAPGQTKTIALKPLKAVASETVYRLNVKPVIRMQSDRTGVATGSVVISLAFSGIVRQMPKNEREALSVVCRAPGTARLSATGTVRVTVKNATVDGRQVDDFNVYPGVPLTLSGRAVIIPGQPAC</sequence>
<dbReference type="KEGG" id="kle:AO703_09005"/>
<reference evidence="3" key="1">
    <citation type="submission" date="2015-10" db="EMBL/GenBank/DDBJ databases">
        <title>Complete Genome Sequencing of Klebsiella sp. strain G5.</title>
        <authorList>
            <person name="Chan K.-G."/>
            <person name="Chen J.-W."/>
        </authorList>
    </citation>
    <scope>NUCLEOTIDE SEQUENCE [LARGE SCALE GENOMIC DNA]</scope>
    <source>
        <strain evidence="3">G5</strain>
    </source>
</reference>
<evidence type="ECO:0008006" key="4">
    <source>
        <dbReference type="Google" id="ProtNLM"/>
    </source>
</evidence>
<dbReference type="AlphaFoldDB" id="A0A806X4Q6"/>
<dbReference type="EMBL" id="CP012871">
    <property type="protein sequence ID" value="ALR76428.1"/>
    <property type="molecule type" value="Genomic_DNA"/>
</dbReference>
<name>A0A806X4Q6_9ENTR</name>
<dbReference type="InterPro" id="IPR013783">
    <property type="entry name" value="Ig-like_fold"/>
</dbReference>
<dbReference type="RefSeq" id="WP_062740988.1">
    <property type="nucleotide sequence ID" value="NZ_CP012871.1"/>
</dbReference>
<keyword evidence="1" id="KW-0732">Signal</keyword>
<dbReference type="Gene3D" id="2.60.40.10">
    <property type="entry name" value="Immunoglobulins"/>
    <property type="match status" value="1"/>
</dbReference>
<feature type="chain" id="PRO_5032430125" description="Pili assembly chaperone N-terminal domain-containing protein" evidence="1">
    <location>
        <begin position="22"/>
        <end position="220"/>
    </location>
</feature>
<accession>A0A806X4Q6</accession>
<dbReference type="Proteomes" id="UP000069162">
    <property type="component" value="Chromosome"/>
</dbReference>
<evidence type="ECO:0000313" key="2">
    <source>
        <dbReference type="EMBL" id="ALR76428.1"/>
    </source>
</evidence>
<evidence type="ECO:0000256" key="1">
    <source>
        <dbReference type="SAM" id="SignalP"/>
    </source>
</evidence>